<comment type="similarity">
    <text evidence="2 6">Belongs to the plant self-incompatibility (S1) protein family.</text>
</comment>
<name>A0A2N9IMD1_FAGSY</name>
<proteinExistence type="inferred from homology"/>
<evidence type="ECO:0000256" key="5">
    <source>
        <dbReference type="ARBA" id="ARBA00022729"/>
    </source>
</evidence>
<evidence type="ECO:0000256" key="4">
    <source>
        <dbReference type="ARBA" id="ARBA00022525"/>
    </source>
</evidence>
<dbReference type="Pfam" id="PF05938">
    <property type="entry name" value="Self-incomp_S1"/>
    <property type="match status" value="1"/>
</dbReference>
<evidence type="ECO:0000256" key="2">
    <source>
        <dbReference type="ARBA" id="ARBA00005581"/>
    </source>
</evidence>
<dbReference type="EMBL" id="OIVN01006163">
    <property type="protein sequence ID" value="SPD26746.1"/>
    <property type="molecule type" value="Genomic_DNA"/>
</dbReference>
<evidence type="ECO:0000256" key="6">
    <source>
        <dbReference type="RuleBase" id="RU367044"/>
    </source>
</evidence>
<dbReference type="PANTHER" id="PTHR31232">
    <property type="match status" value="1"/>
</dbReference>
<dbReference type="InterPro" id="IPR010264">
    <property type="entry name" value="Self-incomp_S1"/>
</dbReference>
<keyword evidence="3 6" id="KW-0713">Self-incompatibility</keyword>
<protein>
    <recommendedName>
        <fullName evidence="6">S-protein homolog</fullName>
    </recommendedName>
</protein>
<keyword evidence="4 6" id="KW-0964">Secreted</keyword>
<dbReference type="AlphaFoldDB" id="A0A2N9IMD1"/>
<evidence type="ECO:0000313" key="7">
    <source>
        <dbReference type="EMBL" id="SPD26746.1"/>
    </source>
</evidence>
<comment type="subcellular location">
    <subcellularLocation>
        <location evidence="1 6">Secreted</location>
    </subcellularLocation>
</comment>
<accession>A0A2N9IMD1</accession>
<organism evidence="7">
    <name type="scientific">Fagus sylvatica</name>
    <name type="common">Beechnut</name>
    <dbReference type="NCBI Taxonomy" id="28930"/>
    <lineage>
        <taxon>Eukaryota</taxon>
        <taxon>Viridiplantae</taxon>
        <taxon>Streptophyta</taxon>
        <taxon>Embryophyta</taxon>
        <taxon>Tracheophyta</taxon>
        <taxon>Spermatophyta</taxon>
        <taxon>Magnoliopsida</taxon>
        <taxon>eudicotyledons</taxon>
        <taxon>Gunneridae</taxon>
        <taxon>Pentapetalae</taxon>
        <taxon>rosids</taxon>
        <taxon>fabids</taxon>
        <taxon>Fagales</taxon>
        <taxon>Fagaceae</taxon>
        <taxon>Fagus</taxon>
    </lineage>
</organism>
<dbReference type="PANTHER" id="PTHR31232:SF18">
    <property type="entry name" value="S-PROTEIN HOMOLOG"/>
    <property type="match status" value="1"/>
</dbReference>
<dbReference type="GO" id="GO:0060320">
    <property type="term" value="P:rejection of self pollen"/>
    <property type="evidence" value="ECO:0007669"/>
    <property type="project" value="UniProtKB-KW"/>
</dbReference>
<reference evidence="7" key="1">
    <citation type="submission" date="2018-02" db="EMBL/GenBank/DDBJ databases">
        <authorList>
            <person name="Cohen D.B."/>
            <person name="Kent A.D."/>
        </authorList>
    </citation>
    <scope>NUCLEOTIDE SEQUENCE</scope>
</reference>
<sequence>MGDIRNKSFSILLLLLLLFGLSRFTVLGKVHVRIVNKLGSGRIMNVHYQSHDDDLGFHAIPDGLEMEWKFSVNIWSTTMFYCDVQWDNSNWHHFVAYSDSYEWDSNICQTECSWLISKEGQLFVYDQEFRNWDLIPFQD</sequence>
<dbReference type="GO" id="GO:0005576">
    <property type="term" value="C:extracellular region"/>
    <property type="evidence" value="ECO:0007669"/>
    <property type="project" value="UniProtKB-SubCell"/>
</dbReference>
<evidence type="ECO:0000256" key="3">
    <source>
        <dbReference type="ARBA" id="ARBA00022471"/>
    </source>
</evidence>
<evidence type="ECO:0000256" key="1">
    <source>
        <dbReference type="ARBA" id="ARBA00004613"/>
    </source>
</evidence>
<keyword evidence="5" id="KW-0732">Signal</keyword>
<gene>
    <name evidence="7" type="ORF">FSB_LOCUS54628</name>
</gene>